<evidence type="ECO:0000259" key="14">
    <source>
        <dbReference type="SMART" id="SM00562"/>
    </source>
</evidence>
<dbReference type="SMART" id="SM00562">
    <property type="entry name" value="NDK"/>
    <property type="match status" value="1"/>
</dbReference>
<keyword evidence="10" id="KW-0460">Magnesium</keyword>
<keyword evidence="10" id="KW-0963">Cytoplasm</keyword>
<dbReference type="PANTHER" id="PTHR11349">
    <property type="entry name" value="NUCLEOSIDE DIPHOSPHATE KINASE"/>
    <property type="match status" value="1"/>
</dbReference>
<comment type="caution">
    <text evidence="15">The sequence shown here is derived from an EMBL/GenBank/DDBJ whole genome shotgun (WGS) entry which is preliminary data.</text>
</comment>
<evidence type="ECO:0000313" key="16">
    <source>
        <dbReference type="Proteomes" id="UP000285138"/>
    </source>
</evidence>
<keyword evidence="7 10" id="KW-0546">Nucleotide metabolism</keyword>
<dbReference type="GO" id="GO:0006183">
    <property type="term" value="P:GTP biosynthetic process"/>
    <property type="evidence" value="ECO:0007669"/>
    <property type="project" value="UniProtKB-UniRule"/>
</dbReference>
<evidence type="ECO:0000256" key="10">
    <source>
        <dbReference type="HAMAP-Rule" id="MF_00451"/>
    </source>
</evidence>
<keyword evidence="4 10" id="KW-0547">Nucleotide-binding</keyword>
<feature type="binding site" evidence="10 11">
    <location>
        <position position="85"/>
    </location>
    <ligand>
        <name>ATP</name>
        <dbReference type="ChEBI" id="CHEBI:30616"/>
    </ligand>
</feature>
<dbReference type="PROSITE" id="PS51374">
    <property type="entry name" value="NDPK_LIKE"/>
    <property type="match status" value="1"/>
</dbReference>
<keyword evidence="5 10" id="KW-0418">Kinase</keyword>
<keyword evidence="3 10" id="KW-0808">Transferase</keyword>
<evidence type="ECO:0000256" key="3">
    <source>
        <dbReference type="ARBA" id="ARBA00022679"/>
    </source>
</evidence>
<dbReference type="EC" id="2.7.4.6" evidence="10 13"/>
<evidence type="ECO:0000256" key="12">
    <source>
        <dbReference type="RuleBase" id="RU004011"/>
    </source>
</evidence>
<feature type="active site" description="Pros-phosphohistidine intermediate" evidence="10 11">
    <location>
        <position position="115"/>
    </location>
</feature>
<protein>
    <recommendedName>
        <fullName evidence="10 13">Nucleoside diphosphate kinase</fullName>
        <shortName evidence="10">NDK</shortName>
        <shortName evidence="10">NDP kinase</shortName>
        <ecNumber evidence="10 13">2.7.4.6</ecNumber>
    </recommendedName>
    <alternativeName>
        <fullName evidence="10">Nucleoside-2-P kinase</fullName>
    </alternativeName>
</protein>
<dbReference type="GO" id="GO:0046872">
    <property type="term" value="F:metal ion binding"/>
    <property type="evidence" value="ECO:0007669"/>
    <property type="project" value="UniProtKB-KW"/>
</dbReference>
<evidence type="ECO:0000256" key="6">
    <source>
        <dbReference type="ARBA" id="ARBA00022840"/>
    </source>
</evidence>
<dbReference type="NCBIfam" id="NF001908">
    <property type="entry name" value="PRK00668.1"/>
    <property type="match status" value="1"/>
</dbReference>
<dbReference type="InterPro" id="IPR034907">
    <property type="entry name" value="NDK-like_dom"/>
</dbReference>
<keyword evidence="6 10" id="KW-0067">ATP-binding</keyword>
<dbReference type="PROSITE" id="PS00469">
    <property type="entry name" value="NDPK"/>
    <property type="match status" value="1"/>
</dbReference>
<dbReference type="Gene3D" id="3.30.70.141">
    <property type="entry name" value="Nucleoside diphosphate kinase-like domain"/>
    <property type="match status" value="1"/>
</dbReference>
<feature type="domain" description="Nucleoside diphosphate kinase-like" evidence="14">
    <location>
        <begin position="1"/>
        <end position="138"/>
    </location>
</feature>
<dbReference type="InterPro" id="IPR001564">
    <property type="entry name" value="Nucleoside_diP_kinase"/>
</dbReference>
<dbReference type="GO" id="GO:0005524">
    <property type="term" value="F:ATP binding"/>
    <property type="evidence" value="ECO:0007669"/>
    <property type="project" value="UniProtKB-UniRule"/>
</dbReference>
<feature type="binding site" evidence="10 11">
    <location>
        <position position="102"/>
    </location>
    <ligand>
        <name>ATP</name>
        <dbReference type="ChEBI" id="CHEBI:30616"/>
    </ligand>
</feature>
<gene>
    <name evidence="10" type="primary">ndk</name>
    <name evidence="15" type="ORF">D5R97_00025</name>
</gene>
<dbReference type="EMBL" id="QZAA01000001">
    <property type="protein sequence ID" value="RQD78766.1"/>
    <property type="molecule type" value="Genomic_DNA"/>
</dbReference>
<feature type="binding site" evidence="10 11">
    <location>
        <position position="57"/>
    </location>
    <ligand>
        <name>ATP</name>
        <dbReference type="ChEBI" id="CHEBI:30616"/>
    </ligand>
</feature>
<evidence type="ECO:0000256" key="2">
    <source>
        <dbReference type="ARBA" id="ARBA00008142"/>
    </source>
</evidence>
<evidence type="ECO:0000256" key="13">
    <source>
        <dbReference type="RuleBase" id="RU004013"/>
    </source>
</evidence>
<evidence type="ECO:0000256" key="8">
    <source>
        <dbReference type="ARBA" id="ARBA00024802"/>
    </source>
</evidence>
<dbReference type="AlphaFoldDB" id="A0A424YJD0"/>
<dbReference type="GO" id="GO:0006241">
    <property type="term" value="P:CTP biosynthetic process"/>
    <property type="evidence" value="ECO:0007669"/>
    <property type="project" value="UniProtKB-UniRule"/>
</dbReference>
<dbReference type="GO" id="GO:0004550">
    <property type="term" value="F:nucleoside diphosphate kinase activity"/>
    <property type="evidence" value="ECO:0007669"/>
    <property type="project" value="UniProtKB-UniRule"/>
</dbReference>
<comment type="cofactor">
    <cofactor evidence="1 10">
        <name>Mg(2+)</name>
        <dbReference type="ChEBI" id="CHEBI:18420"/>
    </cofactor>
</comment>
<evidence type="ECO:0000256" key="7">
    <source>
        <dbReference type="ARBA" id="ARBA00023080"/>
    </source>
</evidence>
<dbReference type="Pfam" id="PF00334">
    <property type="entry name" value="NDK"/>
    <property type="match status" value="1"/>
</dbReference>
<keyword evidence="10" id="KW-0597">Phosphoprotein</keyword>
<evidence type="ECO:0000256" key="11">
    <source>
        <dbReference type="PROSITE-ProRule" id="PRU00706"/>
    </source>
</evidence>
<dbReference type="GO" id="GO:0006228">
    <property type="term" value="P:UTP biosynthetic process"/>
    <property type="evidence" value="ECO:0007669"/>
    <property type="project" value="UniProtKB-UniRule"/>
</dbReference>
<sequence length="150" mass="16921">MEKTFLMIKPDGVQRNLIGEIISRFEKKGLKMVAMKMMEVPRSLAEEHYGEHVDKPFFNELVSFITSGPVVAMVWEGQGAISLVRGMMGKTDPSEAVPGTIRGDYGIFTGNNVVHGSDSPQSAEREINLFFKPEELINYKKDLDYWVYGK</sequence>
<feature type="binding site" evidence="10 11">
    <location>
        <position position="112"/>
    </location>
    <ligand>
        <name>ATP</name>
        <dbReference type="ChEBI" id="CHEBI:30616"/>
    </ligand>
</feature>
<dbReference type="GO" id="GO:0005737">
    <property type="term" value="C:cytoplasm"/>
    <property type="evidence" value="ECO:0007669"/>
    <property type="project" value="UniProtKB-SubCell"/>
</dbReference>
<dbReference type="SUPFAM" id="SSF54919">
    <property type="entry name" value="Nucleoside diphosphate kinase, NDK"/>
    <property type="match status" value="1"/>
</dbReference>
<evidence type="ECO:0000256" key="1">
    <source>
        <dbReference type="ARBA" id="ARBA00001946"/>
    </source>
</evidence>
<comment type="subunit">
    <text evidence="10">Homotetramer.</text>
</comment>
<keyword evidence="10" id="KW-0479">Metal-binding</keyword>
<feature type="binding site" evidence="10 11">
    <location>
        <position position="9"/>
    </location>
    <ligand>
        <name>ATP</name>
        <dbReference type="ChEBI" id="CHEBI:30616"/>
    </ligand>
</feature>
<reference evidence="15 16" key="1">
    <citation type="submission" date="2018-08" db="EMBL/GenBank/DDBJ databases">
        <title>The metabolism and importance of syntrophic acetate oxidation coupled to methane or sulfide production in haloalkaline environments.</title>
        <authorList>
            <person name="Timmers P.H.A."/>
            <person name="Vavourakis C.D."/>
            <person name="Sorokin D.Y."/>
            <person name="Sinninghe Damste J.S."/>
            <person name="Muyzer G."/>
            <person name="Stams A.J.M."/>
            <person name="Plugge C.M."/>
        </authorList>
    </citation>
    <scope>NUCLEOTIDE SEQUENCE [LARGE SCALE GENOMIC DNA]</scope>
    <source>
        <strain evidence="15">MSAO_Bac1</strain>
    </source>
</reference>
<dbReference type="PRINTS" id="PR01243">
    <property type="entry name" value="NUCDPKINASE"/>
</dbReference>
<evidence type="ECO:0000313" key="15">
    <source>
        <dbReference type="EMBL" id="RQD78766.1"/>
    </source>
</evidence>
<dbReference type="InterPro" id="IPR023005">
    <property type="entry name" value="Nucleoside_diP_kinase_AS"/>
</dbReference>
<evidence type="ECO:0000256" key="9">
    <source>
        <dbReference type="ARBA" id="ARBA00047945"/>
    </source>
</evidence>
<dbReference type="CDD" id="cd04413">
    <property type="entry name" value="NDPk_I"/>
    <property type="match status" value="1"/>
</dbReference>
<comment type="catalytic activity">
    <reaction evidence="10">
        <text>a ribonucleoside 5'-diphosphate + ATP = a ribonucleoside 5'-triphosphate + ADP</text>
        <dbReference type="Rhea" id="RHEA:18113"/>
        <dbReference type="ChEBI" id="CHEBI:30616"/>
        <dbReference type="ChEBI" id="CHEBI:57930"/>
        <dbReference type="ChEBI" id="CHEBI:61557"/>
        <dbReference type="ChEBI" id="CHEBI:456216"/>
        <dbReference type="EC" id="2.7.4.6"/>
    </reaction>
</comment>
<comment type="catalytic activity">
    <reaction evidence="10 13">
        <text>a 2'-deoxyribonucleoside 5'-diphosphate + ATP = a 2'-deoxyribonucleoside 5'-triphosphate + ADP</text>
        <dbReference type="Rhea" id="RHEA:44640"/>
        <dbReference type="ChEBI" id="CHEBI:30616"/>
        <dbReference type="ChEBI" id="CHEBI:61560"/>
        <dbReference type="ChEBI" id="CHEBI:73316"/>
        <dbReference type="ChEBI" id="CHEBI:456216"/>
        <dbReference type="EC" id="2.7.4.6"/>
    </reaction>
</comment>
<comment type="catalytic activity">
    <reaction evidence="9">
        <text>dZDP + ATP = dZTP + ADP</text>
        <dbReference type="Rhea" id="RHEA:67644"/>
        <dbReference type="ChEBI" id="CHEBI:30616"/>
        <dbReference type="ChEBI" id="CHEBI:172929"/>
        <dbReference type="ChEBI" id="CHEBI:172931"/>
        <dbReference type="ChEBI" id="CHEBI:456216"/>
    </reaction>
</comment>
<proteinExistence type="inferred from homology"/>
<comment type="similarity">
    <text evidence="2 10 11 12">Belongs to the NDK family.</text>
</comment>
<organism evidence="15 16">
    <name type="scientific">Candidatus Syntrophonatronum acetioxidans</name>
    <dbReference type="NCBI Taxonomy" id="1795816"/>
    <lineage>
        <taxon>Bacteria</taxon>
        <taxon>Bacillati</taxon>
        <taxon>Bacillota</taxon>
        <taxon>Clostridia</taxon>
        <taxon>Eubacteriales</taxon>
        <taxon>Syntrophomonadaceae</taxon>
        <taxon>Candidatus Syntrophonatronum</taxon>
    </lineage>
</organism>
<comment type="function">
    <text evidence="10">Major role in the synthesis of nucleoside triphosphates other than ATP. The ATP gamma phosphate is transferred to the NDP beta phosphate via a ping-pong mechanism, using a phosphorylated active-site intermediate.</text>
</comment>
<accession>A0A424YJD0</accession>
<dbReference type="Proteomes" id="UP000285138">
    <property type="component" value="Unassembled WGS sequence"/>
</dbReference>
<dbReference type="InterPro" id="IPR036850">
    <property type="entry name" value="NDK-like_dom_sf"/>
</dbReference>
<name>A0A424YJD0_9FIRM</name>
<evidence type="ECO:0000256" key="5">
    <source>
        <dbReference type="ARBA" id="ARBA00022777"/>
    </source>
</evidence>
<dbReference type="HAMAP" id="MF_00451">
    <property type="entry name" value="NDP_kinase"/>
    <property type="match status" value="1"/>
</dbReference>
<comment type="subcellular location">
    <subcellularLocation>
        <location evidence="10">Cytoplasm</location>
    </subcellularLocation>
</comment>
<evidence type="ECO:0000256" key="4">
    <source>
        <dbReference type="ARBA" id="ARBA00022741"/>
    </source>
</evidence>
<dbReference type="FunFam" id="3.30.70.141:FF:000002">
    <property type="entry name" value="Nucleoside diphosphate kinase"/>
    <property type="match status" value="1"/>
</dbReference>
<feature type="binding site" evidence="10 11">
    <location>
        <position position="91"/>
    </location>
    <ligand>
        <name>ATP</name>
        <dbReference type="ChEBI" id="CHEBI:30616"/>
    </ligand>
</feature>
<comment type="function">
    <text evidence="8">(Microbial infection) Catalyzes the phosphorylation of dZDP to dZTP, when the bacterium is infected by a phage that produces the substrate for the synthesis of dZTP (2- amino-2'-deoxyadenosine 5'-triphosphate), which is then used by the phage as a DNA polymerase substrate.</text>
</comment>